<dbReference type="RefSeq" id="WP_308358254.1">
    <property type="nucleotide sequence ID" value="NZ_CP129970.2"/>
</dbReference>
<dbReference type="EMBL" id="CP129970">
    <property type="protein sequence ID" value="WKK86233.2"/>
    <property type="molecule type" value="Genomic_DNA"/>
</dbReference>
<organism evidence="3 4">
    <name type="scientific">Marivirga arenosa</name>
    <dbReference type="NCBI Taxonomy" id="3059076"/>
    <lineage>
        <taxon>Bacteria</taxon>
        <taxon>Pseudomonadati</taxon>
        <taxon>Bacteroidota</taxon>
        <taxon>Cytophagia</taxon>
        <taxon>Cytophagales</taxon>
        <taxon>Marivirgaceae</taxon>
        <taxon>Marivirga</taxon>
    </lineage>
</organism>
<evidence type="ECO:0000313" key="4">
    <source>
        <dbReference type="Proteomes" id="UP001244443"/>
    </source>
</evidence>
<name>A0AA49GL95_9BACT</name>
<proteinExistence type="predicted"/>
<evidence type="ECO:0000256" key="1">
    <source>
        <dbReference type="SAM" id="Phobius"/>
    </source>
</evidence>
<feature type="transmembrane region" description="Helical" evidence="1">
    <location>
        <begin position="85"/>
        <end position="105"/>
    </location>
</feature>
<evidence type="ECO:0000313" key="3">
    <source>
        <dbReference type="EMBL" id="WKK86233.2"/>
    </source>
</evidence>
<keyword evidence="1" id="KW-0472">Membrane</keyword>
<feature type="transmembrane region" description="Helical" evidence="1">
    <location>
        <begin position="62"/>
        <end position="79"/>
    </location>
</feature>
<dbReference type="Pfam" id="PF13240">
    <property type="entry name" value="Zn_Ribbon_1"/>
    <property type="match status" value="1"/>
</dbReference>
<sequence length="173" mass="19646">MEYNQNQCSHCNESISSEDVFCPNCGYPENGDQKEKDKFEYRIELRKNVLNDAKKKLKNVKILLWVLAAINLVLGIIFLMQDLTFYDGIGLIISAIVFSACVFWVNKQPLTGILAAFIFWLLLQLSVVFTDPALLLNGIILKLVFIGIFVKGISSAKDYNEYSQKLQTINARN</sequence>
<protein>
    <submittedName>
        <fullName evidence="3">Zinc-ribbon domain-containing protein</fullName>
    </submittedName>
</protein>
<gene>
    <name evidence="3" type="ORF">QYS48_04425</name>
</gene>
<reference evidence="3" key="1">
    <citation type="submission" date="2023-08" db="EMBL/GenBank/DDBJ databases">
        <title>Comparative genomics and taxonomic characterization of three novel marine species of genus Marivirga.</title>
        <authorList>
            <person name="Muhammad N."/>
            <person name="Kim S.-G."/>
        </authorList>
    </citation>
    <scope>NUCLEOTIDE SEQUENCE [LARGE SCALE GENOMIC DNA]</scope>
    <source>
        <strain evidence="3">ABR2-2</strain>
    </source>
</reference>
<feature type="transmembrane region" description="Helical" evidence="1">
    <location>
        <begin position="112"/>
        <end position="129"/>
    </location>
</feature>
<evidence type="ECO:0000259" key="2">
    <source>
        <dbReference type="Pfam" id="PF13240"/>
    </source>
</evidence>
<keyword evidence="1" id="KW-1133">Transmembrane helix</keyword>
<dbReference type="AlphaFoldDB" id="A0AA49GL95"/>
<dbReference type="InterPro" id="IPR026870">
    <property type="entry name" value="Zinc_ribbon_dom"/>
</dbReference>
<dbReference type="Proteomes" id="UP001244443">
    <property type="component" value="Chromosome"/>
</dbReference>
<accession>A0AA49GL95</accession>
<keyword evidence="4" id="KW-1185">Reference proteome</keyword>
<feature type="domain" description="Zinc-ribbon" evidence="2">
    <location>
        <begin position="8"/>
        <end position="28"/>
    </location>
</feature>
<keyword evidence="1" id="KW-0812">Transmembrane</keyword>
<feature type="transmembrane region" description="Helical" evidence="1">
    <location>
        <begin position="135"/>
        <end position="153"/>
    </location>
</feature>